<evidence type="ECO:0000313" key="1">
    <source>
        <dbReference type="EMBL" id="CAF1458695.1"/>
    </source>
</evidence>
<dbReference type="EMBL" id="CAJNOJ010000467">
    <property type="protein sequence ID" value="CAF1458695.1"/>
    <property type="molecule type" value="Genomic_DNA"/>
</dbReference>
<evidence type="ECO:0000313" key="2">
    <source>
        <dbReference type="Proteomes" id="UP000663852"/>
    </source>
</evidence>
<accession>A0A815Q5S3</accession>
<sequence length="116" mass="13262">MFLNILPCVTSLSTRGMTSLTSTKYCKILGEFFITKPVGQKFHPDHTQVAYVYPSSEISCQSNSSIESYREYGRPDTLVDFNSQLGMQQSRFDSIPILESNGIGWDWLELIRDRLK</sequence>
<reference evidence="1" key="1">
    <citation type="submission" date="2021-02" db="EMBL/GenBank/DDBJ databases">
        <authorList>
            <person name="Nowell W R."/>
        </authorList>
    </citation>
    <scope>NUCLEOTIDE SEQUENCE</scope>
</reference>
<protein>
    <submittedName>
        <fullName evidence="1">Uncharacterized protein</fullName>
    </submittedName>
</protein>
<organism evidence="1 2">
    <name type="scientific">Adineta ricciae</name>
    <name type="common">Rotifer</name>
    <dbReference type="NCBI Taxonomy" id="249248"/>
    <lineage>
        <taxon>Eukaryota</taxon>
        <taxon>Metazoa</taxon>
        <taxon>Spiralia</taxon>
        <taxon>Gnathifera</taxon>
        <taxon>Rotifera</taxon>
        <taxon>Eurotatoria</taxon>
        <taxon>Bdelloidea</taxon>
        <taxon>Adinetida</taxon>
        <taxon>Adinetidae</taxon>
        <taxon>Adineta</taxon>
    </lineage>
</organism>
<proteinExistence type="predicted"/>
<gene>
    <name evidence="1" type="ORF">EDS130_LOCUS40003</name>
</gene>
<name>A0A815Q5S3_ADIRI</name>
<dbReference type="Proteomes" id="UP000663852">
    <property type="component" value="Unassembled WGS sequence"/>
</dbReference>
<comment type="caution">
    <text evidence="1">The sequence shown here is derived from an EMBL/GenBank/DDBJ whole genome shotgun (WGS) entry which is preliminary data.</text>
</comment>
<dbReference type="AlphaFoldDB" id="A0A815Q5S3"/>